<gene>
    <name evidence="1" type="primary">orf110</name>
</gene>
<organism evidence="1">
    <name type="scientific">Glycine soja</name>
    <name type="common">Wild soybean</name>
    <dbReference type="NCBI Taxonomy" id="3848"/>
    <lineage>
        <taxon>Eukaryota</taxon>
        <taxon>Viridiplantae</taxon>
        <taxon>Streptophyta</taxon>
        <taxon>Embryophyta</taxon>
        <taxon>Tracheophyta</taxon>
        <taxon>Spermatophyta</taxon>
        <taxon>Magnoliopsida</taxon>
        <taxon>eudicotyledons</taxon>
        <taxon>Gunneridae</taxon>
        <taxon>Pentapetalae</taxon>
        <taxon>rosids</taxon>
        <taxon>fabids</taxon>
        <taxon>Fabales</taxon>
        <taxon>Fabaceae</taxon>
        <taxon>Papilionoideae</taxon>
        <taxon>50 kb inversion clade</taxon>
        <taxon>NPAAA clade</taxon>
        <taxon>indigoferoid/millettioid clade</taxon>
        <taxon>Phaseoleae</taxon>
        <taxon>Glycine</taxon>
        <taxon>Glycine subgen. Soja</taxon>
    </lineage>
</organism>
<sequence length="110" mass="11616">MSVIRGIAFLCIYAISRFFSSRPPFLLSFFVGSQGYRLLVVRGGISGSAADPNYPSGDSVTHCFLSFQSLWVLCFKSLVYLSFNGLPSGEALTTGISGSSSPATGTSLAT</sequence>
<proteinExistence type="predicted"/>
<evidence type="ECO:0000313" key="1">
    <source>
        <dbReference type="EMBL" id="AYD73025.1"/>
    </source>
</evidence>
<dbReference type="Gramene" id="GeneID_38334513_t1">
    <property type="protein sequence ID" value="YP_009532877.1"/>
    <property type="gene ID" value="GeneID_38334513"/>
</dbReference>
<geneLocation type="mitochondrion" evidence="1"/>
<keyword evidence="1" id="KW-0496">Mitochondrion</keyword>
<name>A0A386JNJ1_GLYSO</name>
<reference evidence="1" key="1">
    <citation type="journal article" date="2018" name="Mitochondrial DNA Part B Resour">
        <title>The first complete mitochondrial genome of wild soybean (Glycine soja).</title>
        <authorList>
            <person name="Asaf S."/>
            <person name="Khan A.L."/>
            <person name="Al-Harrasi A."/>
            <person name="Kim T.H."/>
            <person name="Lee I.-J."/>
        </authorList>
    </citation>
    <scope>NUCLEOTIDE SEQUENCE</scope>
</reference>
<dbReference type="KEGG" id="gsj:38334513"/>
<dbReference type="RefSeq" id="YP_009532877.1">
    <property type="nucleotide sequence ID" value="NC_039768.1"/>
</dbReference>
<dbReference type="EMBL" id="MF955859">
    <property type="protein sequence ID" value="AYD73025.1"/>
    <property type="molecule type" value="Genomic_DNA"/>
</dbReference>
<accession>A0A386JNJ1</accession>
<dbReference type="AlphaFoldDB" id="A0A386JNJ1"/>
<protein>
    <submittedName>
        <fullName evidence="1">Uncharacterized protein</fullName>
    </submittedName>
</protein>
<dbReference type="GeneID" id="38334513"/>